<protein>
    <submittedName>
        <fullName evidence="7">Exoribonuclease CSL4</fullName>
    </submittedName>
</protein>
<dbReference type="Proteomes" id="UP000298138">
    <property type="component" value="Unassembled WGS sequence"/>
</dbReference>
<dbReference type="GO" id="GO:0003723">
    <property type="term" value="F:RNA binding"/>
    <property type="evidence" value="ECO:0007669"/>
    <property type="project" value="InterPro"/>
</dbReference>
<feature type="domain" description="Exosome complex component CSL4 C-terminal" evidence="5">
    <location>
        <begin position="61"/>
        <end position="87"/>
    </location>
</feature>
<sequence>MSLPTTCLPGQPLPVSPGTIPGPGTYISNSEITSTLTGLPSYNATTKTISVSPATTLPSPLPTISSTVLARVTRINPRQATVAILSGSDTFQGVIRQQDIRATEKDKVKVFESFRPGDVVRAKVISLGDLQNYYLTTAGNSLGVVMAVSEEGEEMVPVSWREMRGMKTGKVELRKVAKPI</sequence>
<evidence type="ECO:0000256" key="3">
    <source>
        <dbReference type="ARBA" id="ARBA00022835"/>
    </source>
</evidence>
<dbReference type="PANTHER" id="PTHR12686">
    <property type="entry name" value="3'-5' EXORIBONUCLEASE CSL4-RELATED"/>
    <property type="match status" value="1"/>
</dbReference>
<dbReference type="FunCoup" id="A0A4S2N549">
    <property type="interactions" value="298"/>
</dbReference>
<reference evidence="7 8" key="1">
    <citation type="submission" date="2019-04" db="EMBL/GenBank/DDBJ databases">
        <title>Comparative genomics and transcriptomics to analyze fruiting body development in filamentous ascomycetes.</title>
        <authorList>
            <consortium name="DOE Joint Genome Institute"/>
            <person name="Lutkenhaus R."/>
            <person name="Traeger S."/>
            <person name="Breuer J."/>
            <person name="Kuo A."/>
            <person name="Lipzen A."/>
            <person name="Pangilinan J."/>
            <person name="Dilworth D."/>
            <person name="Sandor L."/>
            <person name="Poggeler S."/>
            <person name="Barry K."/>
            <person name="Grigoriev I.V."/>
            <person name="Nowrousian M."/>
        </authorList>
    </citation>
    <scope>NUCLEOTIDE SEQUENCE [LARGE SCALE GENOMIC DNA]</scope>
    <source>
        <strain evidence="7 8">CBS 389.68</strain>
    </source>
</reference>
<dbReference type="Gene3D" id="2.40.50.100">
    <property type="match status" value="1"/>
</dbReference>
<dbReference type="FunFam" id="2.40.50.140:FF:000198">
    <property type="entry name" value="Exosome complex component CSL4"/>
    <property type="match status" value="1"/>
</dbReference>
<dbReference type="STRING" id="341454.A0A4S2N549"/>
<gene>
    <name evidence="7" type="ORF">EX30DRAFT_338810</name>
</gene>
<evidence type="ECO:0000256" key="1">
    <source>
        <dbReference type="ARBA" id="ARBA00004604"/>
    </source>
</evidence>
<comment type="subcellular location">
    <subcellularLocation>
        <location evidence="1">Nucleus</location>
        <location evidence="1">Nucleolus</location>
    </subcellularLocation>
</comment>
<name>A0A4S2N549_9PEZI</name>
<dbReference type="SUPFAM" id="SSF50249">
    <property type="entry name" value="Nucleic acid-binding proteins"/>
    <property type="match status" value="1"/>
</dbReference>
<dbReference type="GO" id="GO:0005737">
    <property type="term" value="C:cytoplasm"/>
    <property type="evidence" value="ECO:0007669"/>
    <property type="project" value="TreeGrafter"/>
</dbReference>
<evidence type="ECO:0000256" key="4">
    <source>
        <dbReference type="SAM" id="MobiDB-lite"/>
    </source>
</evidence>
<evidence type="ECO:0000259" key="6">
    <source>
        <dbReference type="Pfam" id="PF14382"/>
    </source>
</evidence>
<dbReference type="GO" id="GO:0005730">
    <property type="term" value="C:nucleolus"/>
    <property type="evidence" value="ECO:0007669"/>
    <property type="project" value="UniProtKB-SubCell"/>
</dbReference>
<dbReference type="GO" id="GO:0000176">
    <property type="term" value="C:nuclear exosome (RNase complex)"/>
    <property type="evidence" value="ECO:0007669"/>
    <property type="project" value="TreeGrafter"/>
</dbReference>
<organism evidence="7 8">
    <name type="scientific">Ascodesmis nigricans</name>
    <dbReference type="NCBI Taxonomy" id="341454"/>
    <lineage>
        <taxon>Eukaryota</taxon>
        <taxon>Fungi</taxon>
        <taxon>Dikarya</taxon>
        <taxon>Ascomycota</taxon>
        <taxon>Pezizomycotina</taxon>
        <taxon>Pezizomycetes</taxon>
        <taxon>Pezizales</taxon>
        <taxon>Ascodesmidaceae</taxon>
        <taxon>Ascodesmis</taxon>
    </lineage>
</organism>
<dbReference type="PANTHER" id="PTHR12686:SF8">
    <property type="entry name" value="EXOSOME COMPLEX COMPONENT CSL4"/>
    <property type="match status" value="1"/>
</dbReference>
<dbReference type="InParanoid" id="A0A4S2N549"/>
<accession>A0A4S2N549</accession>
<keyword evidence="2" id="KW-0963">Cytoplasm</keyword>
<evidence type="ECO:0000313" key="7">
    <source>
        <dbReference type="EMBL" id="TGZ84273.1"/>
    </source>
</evidence>
<dbReference type="InterPro" id="IPR019495">
    <property type="entry name" value="EXOSC1_C"/>
</dbReference>
<dbReference type="InterPro" id="IPR025721">
    <property type="entry name" value="Exosome_cplx_N_dom"/>
</dbReference>
<keyword evidence="8" id="KW-1185">Reference proteome</keyword>
<dbReference type="OrthoDB" id="440760at2759"/>
<feature type="domain" description="Exosome complex component N-terminal" evidence="6">
    <location>
        <begin position="7"/>
        <end position="38"/>
    </location>
</feature>
<dbReference type="InterPro" id="IPR012340">
    <property type="entry name" value="NA-bd_OB-fold"/>
</dbReference>
<dbReference type="EMBL" id="ML220113">
    <property type="protein sequence ID" value="TGZ84273.1"/>
    <property type="molecule type" value="Genomic_DNA"/>
</dbReference>
<keyword evidence="3" id="KW-0271">Exosome</keyword>
<evidence type="ECO:0000313" key="8">
    <source>
        <dbReference type="Proteomes" id="UP000298138"/>
    </source>
</evidence>
<dbReference type="AlphaFoldDB" id="A0A4S2N549"/>
<dbReference type="GO" id="GO:0006396">
    <property type="term" value="P:RNA processing"/>
    <property type="evidence" value="ECO:0007669"/>
    <property type="project" value="InterPro"/>
</dbReference>
<dbReference type="InterPro" id="IPR039771">
    <property type="entry name" value="Csl4"/>
</dbReference>
<feature type="region of interest" description="Disordered" evidence="4">
    <location>
        <begin position="1"/>
        <end position="21"/>
    </location>
</feature>
<dbReference type="SUPFAM" id="SSF110324">
    <property type="entry name" value="Ribosomal L27 protein-like"/>
    <property type="match status" value="1"/>
</dbReference>
<feature type="domain" description="Exosome complex component CSL4 C-terminal" evidence="5">
    <location>
        <begin position="89"/>
        <end position="127"/>
    </location>
</feature>
<dbReference type="Pfam" id="PF14382">
    <property type="entry name" value="ECR1_N"/>
    <property type="match status" value="1"/>
</dbReference>
<evidence type="ECO:0000256" key="2">
    <source>
        <dbReference type="ARBA" id="ARBA00022490"/>
    </source>
</evidence>
<dbReference type="Gene3D" id="2.40.50.140">
    <property type="entry name" value="Nucleic acid-binding proteins"/>
    <property type="match status" value="1"/>
</dbReference>
<evidence type="ECO:0000259" key="5">
    <source>
        <dbReference type="Pfam" id="PF10447"/>
    </source>
</evidence>
<proteinExistence type="predicted"/>
<dbReference type="CDD" id="cd05791">
    <property type="entry name" value="S1_CSL4"/>
    <property type="match status" value="1"/>
</dbReference>
<dbReference type="Pfam" id="PF10447">
    <property type="entry name" value="EXOSC1"/>
    <property type="match status" value="2"/>
</dbReference>